<dbReference type="RefSeq" id="WP_104725085.1">
    <property type="nucleotide sequence ID" value="NZ_FZNE01000015.1"/>
</dbReference>
<reference evidence="1 2" key="1">
    <citation type="submission" date="2018-04" db="EMBL/GenBank/DDBJ databases">
        <title>Novel Campyloabacter and Helicobacter Species and Strains.</title>
        <authorList>
            <person name="Mannion A.J."/>
            <person name="Shen Z."/>
            <person name="Fox J.G."/>
        </authorList>
    </citation>
    <scope>NUCLEOTIDE SEQUENCE [LARGE SCALE GENOMIC DNA]</scope>
    <source>
        <strain evidence="1 2">ATCC 700242</strain>
    </source>
</reference>
<sequence>MSQPYTQEFQQAREELMKCQKEKQLSSCMQCPKILECHTREKYVKETYSHLSKGKNGEFSF</sequence>
<keyword evidence="2" id="KW-1185">Reference proteome</keyword>
<name>A0A3D8IVE5_9HELI</name>
<organism evidence="1 2">
    <name type="scientific">Helicobacter cholecystus</name>
    <dbReference type="NCBI Taxonomy" id="45498"/>
    <lineage>
        <taxon>Bacteria</taxon>
        <taxon>Pseudomonadati</taxon>
        <taxon>Campylobacterota</taxon>
        <taxon>Epsilonproteobacteria</taxon>
        <taxon>Campylobacterales</taxon>
        <taxon>Helicobacteraceae</taxon>
        <taxon>Helicobacter</taxon>
    </lineage>
</organism>
<dbReference type="AlphaFoldDB" id="A0A3D8IVE5"/>
<evidence type="ECO:0000313" key="1">
    <source>
        <dbReference type="EMBL" id="RDU69247.1"/>
    </source>
</evidence>
<comment type="caution">
    <text evidence="1">The sequence shown here is derived from an EMBL/GenBank/DDBJ whole genome shotgun (WGS) entry which is preliminary data.</text>
</comment>
<dbReference type="Proteomes" id="UP000257067">
    <property type="component" value="Unassembled WGS sequence"/>
</dbReference>
<dbReference type="EMBL" id="NXLU01000003">
    <property type="protein sequence ID" value="RDU69247.1"/>
    <property type="molecule type" value="Genomic_DNA"/>
</dbReference>
<dbReference type="OrthoDB" id="5334833at2"/>
<gene>
    <name evidence="1" type="ORF">CQA62_03655</name>
</gene>
<proteinExistence type="predicted"/>
<accession>A0A3D8IVE5</accession>
<evidence type="ECO:0000313" key="2">
    <source>
        <dbReference type="Proteomes" id="UP000257067"/>
    </source>
</evidence>
<protein>
    <submittedName>
        <fullName evidence="1">Uncharacterized protein</fullName>
    </submittedName>
</protein>